<dbReference type="NCBIfam" id="TIGR01068">
    <property type="entry name" value="thioredoxin"/>
    <property type="match status" value="1"/>
</dbReference>
<dbReference type="PANTHER" id="PTHR45663:SF40">
    <property type="entry name" value="THIOREDOXIN 2"/>
    <property type="match status" value="1"/>
</dbReference>
<evidence type="ECO:0000256" key="4">
    <source>
        <dbReference type="ARBA" id="ARBA00022982"/>
    </source>
</evidence>
<dbReference type="InterPro" id="IPR049299">
    <property type="entry name" value="Thio2_N"/>
</dbReference>
<comment type="similarity">
    <text evidence="1">Belongs to the thioredoxin family.</text>
</comment>
<evidence type="ECO:0000313" key="9">
    <source>
        <dbReference type="EMBL" id="QQD18608.1"/>
    </source>
</evidence>
<proteinExistence type="inferred from homology"/>
<dbReference type="Gene3D" id="2.30.30.380">
    <property type="entry name" value="Zn-finger domain of Sec23/24"/>
    <property type="match status" value="1"/>
</dbReference>
<dbReference type="InterPro" id="IPR005746">
    <property type="entry name" value="Thioredoxin"/>
</dbReference>
<gene>
    <name evidence="9" type="primary">trxC</name>
    <name evidence="9" type="ORF">I6N98_01655</name>
</gene>
<keyword evidence="6" id="KW-0676">Redox-active center</keyword>
<dbReference type="Pfam" id="PF00085">
    <property type="entry name" value="Thioredoxin"/>
    <property type="match status" value="1"/>
</dbReference>
<dbReference type="SUPFAM" id="SSF52833">
    <property type="entry name" value="Thioredoxin-like"/>
    <property type="match status" value="1"/>
</dbReference>
<dbReference type="PANTHER" id="PTHR45663">
    <property type="entry name" value="GEO12009P1"/>
    <property type="match status" value="1"/>
</dbReference>
<dbReference type="CDD" id="cd02947">
    <property type="entry name" value="TRX_family"/>
    <property type="match status" value="1"/>
</dbReference>
<evidence type="ECO:0000256" key="1">
    <source>
        <dbReference type="ARBA" id="ARBA00008987"/>
    </source>
</evidence>
<dbReference type="AlphaFoldDB" id="A0A7T4UQW0"/>
<keyword evidence="2" id="KW-0813">Transport</keyword>
<keyword evidence="3" id="KW-0479">Metal-binding</keyword>
<accession>A0A7T4UQW0</accession>
<evidence type="ECO:0000256" key="6">
    <source>
        <dbReference type="ARBA" id="ARBA00023284"/>
    </source>
</evidence>
<dbReference type="GO" id="GO:0015035">
    <property type="term" value="F:protein-disulfide reductase activity"/>
    <property type="evidence" value="ECO:0007669"/>
    <property type="project" value="UniProtKB-UniRule"/>
</dbReference>
<keyword evidence="4" id="KW-0249">Electron transport</keyword>
<reference evidence="9 10" key="1">
    <citation type="submission" date="2020-12" db="EMBL/GenBank/DDBJ databases">
        <authorList>
            <person name="Shan Y."/>
        </authorList>
    </citation>
    <scope>NUCLEOTIDE SEQUENCE [LARGE SCALE GENOMIC DNA]</scope>
    <source>
        <strain evidence="10">csc3.9</strain>
    </source>
</reference>
<dbReference type="PROSITE" id="PS51352">
    <property type="entry name" value="THIOREDOXIN_2"/>
    <property type="match status" value="1"/>
</dbReference>
<dbReference type="PRINTS" id="PR00421">
    <property type="entry name" value="THIOREDOXIN"/>
</dbReference>
<dbReference type="GO" id="GO:0005829">
    <property type="term" value="C:cytosol"/>
    <property type="evidence" value="ECO:0007669"/>
    <property type="project" value="TreeGrafter"/>
</dbReference>
<keyword evidence="10" id="KW-1185">Reference proteome</keyword>
<dbReference type="GO" id="GO:0046872">
    <property type="term" value="F:metal ion binding"/>
    <property type="evidence" value="ECO:0007669"/>
    <property type="project" value="UniProtKB-KW"/>
</dbReference>
<keyword evidence="5" id="KW-1015">Disulfide bond</keyword>
<dbReference type="NCBIfam" id="NF008229">
    <property type="entry name" value="PRK10996.1"/>
    <property type="match status" value="1"/>
</dbReference>
<dbReference type="RefSeq" id="WP_198570099.1">
    <property type="nucleotide sequence ID" value="NZ_CP066167.1"/>
</dbReference>
<dbReference type="InterPro" id="IPR013766">
    <property type="entry name" value="Thioredoxin_domain"/>
</dbReference>
<dbReference type="Gene3D" id="3.40.30.10">
    <property type="entry name" value="Glutaredoxin"/>
    <property type="match status" value="1"/>
</dbReference>
<dbReference type="Proteomes" id="UP000596063">
    <property type="component" value="Chromosome"/>
</dbReference>
<evidence type="ECO:0000256" key="3">
    <source>
        <dbReference type="ARBA" id="ARBA00022723"/>
    </source>
</evidence>
<evidence type="ECO:0000259" key="8">
    <source>
        <dbReference type="PROSITE" id="PS51352"/>
    </source>
</evidence>
<dbReference type="InterPro" id="IPR036249">
    <property type="entry name" value="Thioredoxin-like_sf"/>
</dbReference>
<dbReference type="Pfam" id="PF21352">
    <property type="entry name" value="Zn_ribbon_Thio2"/>
    <property type="match status" value="1"/>
</dbReference>
<feature type="domain" description="Thioredoxin" evidence="8">
    <location>
        <begin position="7"/>
        <end position="144"/>
    </location>
</feature>
<dbReference type="InterPro" id="IPR017937">
    <property type="entry name" value="Thioredoxin_CS"/>
</dbReference>
<evidence type="ECO:0000256" key="7">
    <source>
        <dbReference type="NCBIfam" id="TIGR01068"/>
    </source>
</evidence>
<name>A0A7T4UQW0_9GAMM</name>
<sequence length="144" mass="15707">MPAIQTLCPSCGAINRVAEERLDDGPNCGKCHQPLFLGKTLSLDDAGFARYQQHEHLPMVVDFWAAWCGPCKSMAPVFEQAAAQREPKARFIKLDTEKAVASAQRYGIRSIPTLMVFRGQQKVAEQAGALPPAALAQWLDGLGL</sequence>
<organism evidence="9 10">
    <name type="scientific">Spongiibacter nanhainus</name>
    <dbReference type="NCBI Taxonomy" id="2794344"/>
    <lineage>
        <taxon>Bacteria</taxon>
        <taxon>Pseudomonadati</taxon>
        <taxon>Pseudomonadota</taxon>
        <taxon>Gammaproteobacteria</taxon>
        <taxon>Cellvibrionales</taxon>
        <taxon>Spongiibacteraceae</taxon>
        <taxon>Spongiibacter</taxon>
    </lineage>
</organism>
<dbReference type="PROSITE" id="PS00194">
    <property type="entry name" value="THIOREDOXIN_1"/>
    <property type="match status" value="1"/>
</dbReference>
<dbReference type="KEGG" id="snan:I6N98_01655"/>
<evidence type="ECO:0000313" key="10">
    <source>
        <dbReference type="Proteomes" id="UP000596063"/>
    </source>
</evidence>
<protein>
    <recommendedName>
        <fullName evidence="7">Thioredoxin</fullName>
    </recommendedName>
</protein>
<dbReference type="EMBL" id="CP066167">
    <property type="protein sequence ID" value="QQD18608.1"/>
    <property type="molecule type" value="Genomic_DNA"/>
</dbReference>
<evidence type="ECO:0000256" key="2">
    <source>
        <dbReference type="ARBA" id="ARBA00022448"/>
    </source>
</evidence>
<evidence type="ECO:0000256" key="5">
    <source>
        <dbReference type="ARBA" id="ARBA00023157"/>
    </source>
</evidence>